<sequence length="131" mass="14574">MASILVQGTFGAAQHPSPALRSDSVGLIAPGIYERDFQTILRSFISEYDPNILRQLVVDSLCIHFFNSQFTLSRENISPIPRDSVAADLQKILHGYQSSLGPAYRPPCCIISQYNMIETPIFCQTLSRPPC</sequence>
<organism evidence="1 2">
    <name type="scientific">Caerostris extrusa</name>
    <name type="common">Bark spider</name>
    <name type="synonym">Caerostris bankana</name>
    <dbReference type="NCBI Taxonomy" id="172846"/>
    <lineage>
        <taxon>Eukaryota</taxon>
        <taxon>Metazoa</taxon>
        <taxon>Ecdysozoa</taxon>
        <taxon>Arthropoda</taxon>
        <taxon>Chelicerata</taxon>
        <taxon>Arachnida</taxon>
        <taxon>Araneae</taxon>
        <taxon>Araneomorphae</taxon>
        <taxon>Entelegynae</taxon>
        <taxon>Araneoidea</taxon>
        <taxon>Araneidae</taxon>
        <taxon>Caerostris</taxon>
    </lineage>
</organism>
<name>A0AAV4PDU8_CAEEX</name>
<evidence type="ECO:0000313" key="1">
    <source>
        <dbReference type="EMBL" id="GIX94583.1"/>
    </source>
</evidence>
<accession>A0AAV4PDU8</accession>
<dbReference type="Proteomes" id="UP001054945">
    <property type="component" value="Unassembled WGS sequence"/>
</dbReference>
<keyword evidence="2" id="KW-1185">Reference proteome</keyword>
<proteinExistence type="predicted"/>
<dbReference type="EMBL" id="BPLR01004395">
    <property type="protein sequence ID" value="GIX94583.1"/>
    <property type="molecule type" value="Genomic_DNA"/>
</dbReference>
<dbReference type="AlphaFoldDB" id="A0AAV4PDU8"/>
<comment type="caution">
    <text evidence="1">The sequence shown here is derived from an EMBL/GenBank/DDBJ whole genome shotgun (WGS) entry which is preliminary data.</text>
</comment>
<evidence type="ECO:0000313" key="2">
    <source>
        <dbReference type="Proteomes" id="UP001054945"/>
    </source>
</evidence>
<protein>
    <submittedName>
        <fullName evidence="1">Uncharacterized protein</fullName>
    </submittedName>
</protein>
<gene>
    <name evidence="1" type="ORF">CEXT_95071</name>
</gene>
<reference evidence="1 2" key="1">
    <citation type="submission" date="2021-06" db="EMBL/GenBank/DDBJ databases">
        <title>Caerostris extrusa draft genome.</title>
        <authorList>
            <person name="Kono N."/>
            <person name="Arakawa K."/>
        </authorList>
    </citation>
    <scope>NUCLEOTIDE SEQUENCE [LARGE SCALE GENOMIC DNA]</scope>
</reference>